<dbReference type="PANTHER" id="PTHR43747:SF1">
    <property type="entry name" value="SLR1998 PROTEIN"/>
    <property type="match status" value="1"/>
</dbReference>
<dbReference type="Pfam" id="PF01494">
    <property type="entry name" value="FAD_binding_3"/>
    <property type="match status" value="1"/>
</dbReference>
<keyword evidence="3" id="KW-1185">Reference proteome</keyword>
<evidence type="ECO:0000259" key="1">
    <source>
        <dbReference type="Pfam" id="PF01494"/>
    </source>
</evidence>
<dbReference type="Proteomes" id="UP000256424">
    <property type="component" value="Unassembled WGS sequence"/>
</dbReference>
<dbReference type="PANTHER" id="PTHR43747">
    <property type="entry name" value="FAD-BINDING PROTEIN"/>
    <property type="match status" value="1"/>
</dbReference>
<reference evidence="2 3" key="1">
    <citation type="submission" date="2018-04" db="EMBL/GenBank/DDBJ databases">
        <title>Novel Campyloabacter and Helicobacter Species and Strains.</title>
        <authorList>
            <person name="Mannion A.J."/>
            <person name="Shen Z."/>
            <person name="Fox J.G."/>
        </authorList>
    </citation>
    <scope>NUCLEOTIDE SEQUENCE [LARGE SCALE GENOMIC DNA]</scope>
    <source>
        <strain evidence="2 3">MIT 97-5075</strain>
    </source>
</reference>
<dbReference type="InterPro" id="IPR036188">
    <property type="entry name" value="FAD/NAD-bd_sf"/>
</dbReference>
<dbReference type="SUPFAM" id="SSF51905">
    <property type="entry name" value="FAD/NAD(P)-binding domain"/>
    <property type="match status" value="1"/>
</dbReference>
<gene>
    <name evidence="2" type="ORF">CQA66_00055</name>
</gene>
<dbReference type="PRINTS" id="PR00420">
    <property type="entry name" value="RNGMNOXGNASE"/>
</dbReference>
<proteinExistence type="predicted"/>
<protein>
    <submittedName>
        <fullName evidence="2">NAD(P)/FAD-dependent oxidoreductase</fullName>
    </submittedName>
</protein>
<feature type="domain" description="FAD-binding" evidence="1">
    <location>
        <begin position="7"/>
        <end position="290"/>
    </location>
</feature>
<dbReference type="GO" id="GO:0071949">
    <property type="term" value="F:FAD binding"/>
    <property type="evidence" value="ECO:0007669"/>
    <property type="project" value="InterPro"/>
</dbReference>
<evidence type="ECO:0000313" key="3">
    <source>
        <dbReference type="Proteomes" id="UP000256424"/>
    </source>
</evidence>
<dbReference type="InterPro" id="IPR050816">
    <property type="entry name" value="Flavin-dep_Halogenase_NPB"/>
</dbReference>
<name>A0A3D8J873_9HELI</name>
<dbReference type="InterPro" id="IPR002938">
    <property type="entry name" value="FAD-bd"/>
</dbReference>
<accession>A0A3D8J873</accession>
<sequence>MDSKVKEIDVLIIGAGPSGAIASALLHKQGNLKILVVEKEHFPRFVIGESLLPVCMEILEEAGFLKAVKQYGFQFKNGAAFSFKDKYRYFNFCDKSAAGYGTTFQVQRADFDELLINEAIKQGILVLFGTSVQQIIFPENTEGKGIHDDYVQVQLSNKQTIKTKFILDASGYGRVIARLLNLETPSNLSTRKAYFTHIQDNITEPLYDRNKILITTHPENHEIWSWLIPFSNGRCSIGVVGSPQLLDKDNHTFTAEKILKKYIYHAPLLKRLLSRATWDMPVQNISAYSKNIKRFYGERFIILGNAGEFLDPVFSSGVAIAMYSARLASALTIKIFNNEIINLEKEYTKPLMLGINTFRAYIQSWYDGSLQRIIYTQNENYEVKRQMGSILAGYVWDINNPYITKSQSSLQILEQYCKK</sequence>
<comment type="caution">
    <text evidence="2">The sequence shown here is derived from an EMBL/GenBank/DDBJ whole genome shotgun (WGS) entry which is preliminary data.</text>
</comment>
<dbReference type="EMBL" id="NXLW01000001">
    <property type="protein sequence ID" value="RDU73628.1"/>
    <property type="molecule type" value="Genomic_DNA"/>
</dbReference>
<evidence type="ECO:0000313" key="2">
    <source>
        <dbReference type="EMBL" id="RDU73628.1"/>
    </source>
</evidence>
<dbReference type="Gene3D" id="3.50.50.60">
    <property type="entry name" value="FAD/NAD(P)-binding domain"/>
    <property type="match status" value="1"/>
</dbReference>
<dbReference type="AlphaFoldDB" id="A0A3D8J873"/>
<dbReference type="OrthoDB" id="9799983at2"/>
<organism evidence="2 3">
    <name type="scientific">Helicobacter aurati</name>
    <dbReference type="NCBI Taxonomy" id="137778"/>
    <lineage>
        <taxon>Bacteria</taxon>
        <taxon>Pseudomonadati</taxon>
        <taxon>Campylobacterota</taxon>
        <taxon>Epsilonproteobacteria</taxon>
        <taxon>Campylobacterales</taxon>
        <taxon>Helicobacteraceae</taxon>
        <taxon>Helicobacter</taxon>
    </lineage>
</organism>